<evidence type="ECO:0000313" key="3">
    <source>
        <dbReference type="Proteomes" id="UP000487649"/>
    </source>
</evidence>
<dbReference type="AlphaFoldDB" id="A0A9X4XHL1"/>
<evidence type="ECO:0008006" key="4">
    <source>
        <dbReference type="Google" id="ProtNLM"/>
    </source>
</evidence>
<keyword evidence="1" id="KW-0472">Membrane</keyword>
<evidence type="ECO:0000313" key="2">
    <source>
        <dbReference type="EMBL" id="MTK22745.1"/>
    </source>
</evidence>
<gene>
    <name evidence="2" type="ORF">GMA92_15215</name>
</gene>
<feature type="transmembrane region" description="Helical" evidence="1">
    <location>
        <begin position="31"/>
        <end position="50"/>
    </location>
</feature>
<feature type="transmembrane region" description="Helical" evidence="1">
    <location>
        <begin position="56"/>
        <end position="74"/>
    </location>
</feature>
<reference evidence="2 3" key="1">
    <citation type="journal article" date="2019" name="Nat. Med.">
        <title>A library of human gut bacterial isolates paired with longitudinal multiomics data enables mechanistic microbiome research.</title>
        <authorList>
            <person name="Poyet M."/>
            <person name="Groussin M."/>
            <person name="Gibbons S.M."/>
            <person name="Avila-Pacheco J."/>
            <person name="Jiang X."/>
            <person name="Kearney S.M."/>
            <person name="Perrotta A.R."/>
            <person name="Berdy B."/>
            <person name="Zhao S."/>
            <person name="Lieberman T.D."/>
            <person name="Swanson P.K."/>
            <person name="Smith M."/>
            <person name="Roesemann S."/>
            <person name="Alexander J.E."/>
            <person name="Rich S.A."/>
            <person name="Livny J."/>
            <person name="Vlamakis H."/>
            <person name="Clish C."/>
            <person name="Bullock K."/>
            <person name="Deik A."/>
            <person name="Scott J."/>
            <person name="Pierce K.A."/>
            <person name="Xavier R.J."/>
            <person name="Alm E.J."/>
        </authorList>
    </citation>
    <scope>NUCLEOTIDE SEQUENCE [LARGE SCALE GENOMIC DNA]</scope>
    <source>
        <strain evidence="2 3">BIOML-A198</strain>
    </source>
</reference>
<proteinExistence type="predicted"/>
<feature type="transmembrane region" description="Helical" evidence="1">
    <location>
        <begin position="135"/>
        <end position="153"/>
    </location>
</feature>
<protein>
    <recommendedName>
        <fullName evidence="4">YcxB-like protein domain-containing protein</fullName>
    </recommendedName>
</protein>
<dbReference type="EMBL" id="WMQE01000054">
    <property type="protein sequence ID" value="MTK22745.1"/>
    <property type="molecule type" value="Genomic_DNA"/>
</dbReference>
<dbReference type="Proteomes" id="UP000487649">
    <property type="component" value="Unassembled WGS sequence"/>
</dbReference>
<name>A0A9X4XHL1_9FIRM</name>
<organism evidence="2 3">
    <name type="scientific">Turicibacter sanguinis</name>
    <dbReference type="NCBI Taxonomy" id="154288"/>
    <lineage>
        <taxon>Bacteria</taxon>
        <taxon>Bacillati</taxon>
        <taxon>Bacillota</taxon>
        <taxon>Erysipelotrichia</taxon>
        <taxon>Erysipelotrichales</taxon>
        <taxon>Turicibacteraceae</taxon>
        <taxon>Turicibacter</taxon>
    </lineage>
</organism>
<sequence length="178" mass="21697">MEMIFKNTIDDFVDAYLLVVKKNILANISTYIFPRIGYPIICFGVIYHYFNIGDYATSVFLFFTYLFFQIFLYLKPHDRKLFYRKYKRICSKKPYLLMEKKLFIKNNNMYLKYDDFEKSFAIDKIKHIIISDQKIYLYTNFYFIISIIPVEIFEDKNKLDDFLNKISVNAEFEDDYKK</sequence>
<keyword evidence="1" id="KW-0812">Transmembrane</keyword>
<comment type="caution">
    <text evidence="2">The sequence shown here is derived from an EMBL/GenBank/DDBJ whole genome shotgun (WGS) entry which is preliminary data.</text>
</comment>
<accession>A0A9X4XHL1</accession>
<evidence type="ECO:0000256" key="1">
    <source>
        <dbReference type="SAM" id="Phobius"/>
    </source>
</evidence>
<keyword evidence="1" id="KW-1133">Transmembrane helix</keyword>